<dbReference type="GO" id="GO:0015074">
    <property type="term" value="P:DNA integration"/>
    <property type="evidence" value="ECO:0007669"/>
    <property type="project" value="InterPro"/>
</dbReference>
<dbReference type="GO" id="GO:0003677">
    <property type="term" value="F:DNA binding"/>
    <property type="evidence" value="ECO:0007669"/>
    <property type="project" value="InterPro"/>
</dbReference>
<dbReference type="NCBIfam" id="NF033545">
    <property type="entry name" value="transpos_IS630"/>
    <property type="match status" value="1"/>
</dbReference>
<gene>
    <name evidence="4" type="ORF">HF086_018350</name>
</gene>
<sequence>MSQHRNLSVVERSSIINLRDSGLNISEISRELNMSRNTVKLWLRRFDSEGSLERMPRMPQPSILTQERVQRMVSVYEQHPFTPTRLFAEEFDCTAQTIRNGLRRAGIRNRKPAKKILLTEAHKTARVRFARDYRDFDFSRVIFTDEKSFKSSQIGRRHLWRVNNTRYEPRNVLPNNESGRVVVNMWAWMSAAGPGELVYIPGRATGATYLELLQDTMLPTVRVVYPEAEHPEITFIQDNCPIHRSRIVQQWIDQQPNLRTVPWPSRSPDLNPIENLWAIMVQRWDSRSERTKEALVAHVDEVWESLRGSDLCESLVKSMRSRCDAVIDAGGALTKY</sequence>
<evidence type="ECO:0000313" key="4">
    <source>
        <dbReference type="EMBL" id="KAH9628134.1"/>
    </source>
</evidence>
<evidence type="ECO:0000259" key="2">
    <source>
        <dbReference type="Pfam" id="PF01498"/>
    </source>
</evidence>
<evidence type="ECO:0000313" key="5">
    <source>
        <dbReference type="Proteomes" id="UP000814243"/>
    </source>
</evidence>
<dbReference type="OrthoDB" id="9996331at2759"/>
<dbReference type="Pfam" id="PF13358">
    <property type="entry name" value="DDE_3"/>
    <property type="match status" value="1"/>
</dbReference>
<dbReference type="InterPro" id="IPR047655">
    <property type="entry name" value="Transpos_IS630-like"/>
</dbReference>
<dbReference type="EMBL" id="JACEFF010000928">
    <property type="protein sequence ID" value="KAH9628134.1"/>
    <property type="molecule type" value="Genomic_DNA"/>
</dbReference>
<comment type="subcellular location">
    <subcellularLocation>
        <location evidence="1">Nucleus</location>
    </subcellularLocation>
</comment>
<feature type="domain" description="Transposase Tc1-like" evidence="2">
    <location>
        <begin position="90"/>
        <end position="135"/>
    </location>
</feature>
<dbReference type="GO" id="GO:0006313">
    <property type="term" value="P:DNA transposition"/>
    <property type="evidence" value="ECO:0007669"/>
    <property type="project" value="InterPro"/>
</dbReference>
<comment type="caution">
    <text evidence="4">The sequence shown here is derived from an EMBL/GenBank/DDBJ whole genome shotgun (WGS) entry which is preliminary data.</text>
</comment>
<dbReference type="Proteomes" id="UP000814243">
    <property type="component" value="Unassembled WGS sequence"/>
</dbReference>
<reference evidence="4" key="1">
    <citation type="journal article" date="2021" name="G3 (Bethesda)">
        <title>Genome and transcriptome analysis of the beet armyworm Spodoptera exigua reveals targets for pest control. .</title>
        <authorList>
            <person name="Simon S."/>
            <person name="Breeschoten T."/>
            <person name="Jansen H.J."/>
            <person name="Dirks R.P."/>
            <person name="Schranz M.E."/>
            <person name="Ros V.I.D."/>
        </authorList>
    </citation>
    <scope>NUCLEOTIDE SEQUENCE</scope>
    <source>
        <strain evidence="4">TB_SE_WUR_2020</strain>
    </source>
</reference>
<dbReference type="GO" id="GO:0005634">
    <property type="term" value="C:nucleus"/>
    <property type="evidence" value="ECO:0007669"/>
    <property type="project" value="UniProtKB-SubCell"/>
</dbReference>
<proteinExistence type="predicted"/>
<dbReference type="Gene3D" id="1.10.10.10">
    <property type="entry name" value="Winged helix-like DNA-binding domain superfamily/Winged helix DNA-binding domain"/>
    <property type="match status" value="1"/>
</dbReference>
<dbReference type="InterPro" id="IPR038717">
    <property type="entry name" value="Tc1-like_DDE_dom"/>
</dbReference>
<organism evidence="4 5">
    <name type="scientific">Spodoptera exigua</name>
    <name type="common">Beet armyworm</name>
    <name type="synonym">Noctua fulgens</name>
    <dbReference type="NCBI Taxonomy" id="7107"/>
    <lineage>
        <taxon>Eukaryota</taxon>
        <taxon>Metazoa</taxon>
        <taxon>Ecdysozoa</taxon>
        <taxon>Arthropoda</taxon>
        <taxon>Hexapoda</taxon>
        <taxon>Insecta</taxon>
        <taxon>Pterygota</taxon>
        <taxon>Neoptera</taxon>
        <taxon>Endopterygota</taxon>
        <taxon>Lepidoptera</taxon>
        <taxon>Glossata</taxon>
        <taxon>Ditrysia</taxon>
        <taxon>Noctuoidea</taxon>
        <taxon>Noctuidae</taxon>
        <taxon>Amphipyrinae</taxon>
        <taxon>Spodoptera</taxon>
    </lineage>
</organism>
<evidence type="ECO:0000256" key="1">
    <source>
        <dbReference type="ARBA" id="ARBA00004123"/>
    </source>
</evidence>
<dbReference type="InterPro" id="IPR002492">
    <property type="entry name" value="Transposase_Tc1-like"/>
</dbReference>
<dbReference type="SUPFAM" id="SSF46689">
    <property type="entry name" value="Homeodomain-like"/>
    <property type="match status" value="1"/>
</dbReference>
<dbReference type="Gene3D" id="3.30.420.10">
    <property type="entry name" value="Ribonuclease H-like superfamily/Ribonuclease H"/>
    <property type="match status" value="1"/>
</dbReference>
<dbReference type="InterPro" id="IPR036397">
    <property type="entry name" value="RNaseH_sf"/>
</dbReference>
<dbReference type="InterPro" id="IPR036388">
    <property type="entry name" value="WH-like_DNA-bd_sf"/>
</dbReference>
<dbReference type="InterPro" id="IPR052338">
    <property type="entry name" value="Transposase_5"/>
</dbReference>
<name>A0A922M1B3_SPOEX</name>
<dbReference type="AlphaFoldDB" id="A0A922M1B3"/>
<dbReference type="Pfam" id="PF13384">
    <property type="entry name" value="HTH_23"/>
    <property type="match status" value="1"/>
</dbReference>
<dbReference type="PANTHER" id="PTHR23022:SF135">
    <property type="entry name" value="SI:DKEY-77F5.3"/>
    <property type="match status" value="1"/>
</dbReference>
<evidence type="ECO:0000259" key="3">
    <source>
        <dbReference type="Pfam" id="PF13358"/>
    </source>
</evidence>
<dbReference type="InterPro" id="IPR009057">
    <property type="entry name" value="Homeodomain-like_sf"/>
</dbReference>
<accession>A0A922M1B3</accession>
<feature type="domain" description="Tc1-like transposase DDE" evidence="3">
    <location>
        <begin position="140"/>
        <end position="295"/>
    </location>
</feature>
<evidence type="ECO:0008006" key="6">
    <source>
        <dbReference type="Google" id="ProtNLM"/>
    </source>
</evidence>
<dbReference type="Pfam" id="PF01498">
    <property type="entry name" value="HTH_Tnp_Tc3_2"/>
    <property type="match status" value="1"/>
</dbReference>
<dbReference type="PANTHER" id="PTHR23022">
    <property type="entry name" value="TRANSPOSABLE ELEMENT-RELATED"/>
    <property type="match status" value="1"/>
</dbReference>
<protein>
    <recommendedName>
        <fullName evidence="6">Transposase</fullName>
    </recommendedName>
</protein>